<dbReference type="AlphaFoldDB" id="A0A1I5TFJ6"/>
<dbReference type="PANTHER" id="PTHR39193:SF1">
    <property type="entry name" value="5-DEOXY-GLUCURONATE ISOMERASE"/>
    <property type="match status" value="1"/>
</dbReference>
<dbReference type="RefSeq" id="WP_092017098.1">
    <property type="nucleotide sequence ID" value="NZ_FOXH01000006.1"/>
</dbReference>
<reference evidence="2 3" key="1">
    <citation type="submission" date="2016-10" db="EMBL/GenBank/DDBJ databases">
        <authorList>
            <person name="de Groot N.N."/>
        </authorList>
    </citation>
    <scope>NUCLEOTIDE SEQUENCE [LARGE SCALE GENOMIC DNA]</scope>
    <source>
        <strain evidence="3">E92,LMG 26720,CCM 7988</strain>
    </source>
</reference>
<name>A0A1I5TFJ6_9BACT</name>
<dbReference type="STRING" id="1079859.SAMN04515674_10620"/>
<dbReference type="PANTHER" id="PTHR39193">
    <property type="entry name" value="5-DEOXY-GLUCURONATE ISOMERASE"/>
    <property type="match status" value="1"/>
</dbReference>
<dbReference type="SUPFAM" id="SSF51182">
    <property type="entry name" value="RmlC-like cupins"/>
    <property type="match status" value="1"/>
</dbReference>
<evidence type="ECO:0000256" key="1">
    <source>
        <dbReference type="ARBA" id="ARBA00023235"/>
    </source>
</evidence>
<protein>
    <submittedName>
        <fullName evidence="2">5-deoxyglucuronate isomerase</fullName>
    </submittedName>
</protein>
<accession>A0A1I5TFJ6</accession>
<organism evidence="2 3">
    <name type="scientific">Pseudarcicella hirudinis</name>
    <dbReference type="NCBI Taxonomy" id="1079859"/>
    <lineage>
        <taxon>Bacteria</taxon>
        <taxon>Pseudomonadati</taxon>
        <taxon>Bacteroidota</taxon>
        <taxon>Cytophagia</taxon>
        <taxon>Cytophagales</taxon>
        <taxon>Flectobacillaceae</taxon>
        <taxon>Pseudarcicella</taxon>
    </lineage>
</organism>
<dbReference type="OrthoDB" id="9799936at2"/>
<dbReference type="PIRSF" id="PIRSF036628">
    <property type="entry name" value="IolB"/>
    <property type="match status" value="1"/>
</dbReference>
<dbReference type="InterPro" id="IPR014710">
    <property type="entry name" value="RmlC-like_jellyroll"/>
</dbReference>
<keyword evidence="1 2" id="KW-0413">Isomerase</keyword>
<dbReference type="Gene3D" id="2.60.120.10">
    <property type="entry name" value="Jelly Rolls"/>
    <property type="match status" value="2"/>
</dbReference>
<dbReference type="EMBL" id="FOXH01000006">
    <property type="protein sequence ID" value="SFP81631.1"/>
    <property type="molecule type" value="Genomic_DNA"/>
</dbReference>
<dbReference type="NCBIfam" id="TIGR04378">
    <property type="entry name" value="myo_inos_iolB"/>
    <property type="match status" value="1"/>
</dbReference>
<evidence type="ECO:0000313" key="3">
    <source>
        <dbReference type="Proteomes" id="UP000199306"/>
    </source>
</evidence>
<gene>
    <name evidence="2" type="ORF">SAMN04515674_10620</name>
</gene>
<proteinExistence type="predicted"/>
<evidence type="ECO:0000313" key="2">
    <source>
        <dbReference type="EMBL" id="SFP81631.1"/>
    </source>
</evidence>
<dbReference type="Pfam" id="PF04962">
    <property type="entry name" value="KduI"/>
    <property type="match status" value="1"/>
</dbReference>
<dbReference type="Proteomes" id="UP000199306">
    <property type="component" value="Unassembled WGS sequence"/>
</dbReference>
<keyword evidence="3" id="KW-1185">Reference proteome</keyword>
<sequence length="289" mass="32856">MQKSPLLVESKKNQTTYHHLTADQAGWEFLNFQARNMSEGEQFSQNTGEYEFCIVLLGGNFSVVSDKGSWETVNGRKDVFSGIGHALYLPRRTEFTLTAQAEHTDISICWVATDEDHPARMKRPEEAAIEFRGGENANRQINSLLEPGFDCHKIVCVEVYTPAGNWSSYPAHKHDERKVDEDGNLLEAELEEIYFYKIDKPQGFAIQQVYTEDRSLDEIVRVKNNEAVLVPRGYHPVVAGHGFNVYYLNFLAGSDQSLANTPDPDHEWLFGTWKYQDARLPMVTAEMNG</sequence>
<dbReference type="InterPro" id="IPR024203">
    <property type="entry name" value="Deoxy-glucuronate_isom_IolB"/>
</dbReference>
<dbReference type="GO" id="GO:0008880">
    <property type="term" value="F:glucuronate isomerase activity"/>
    <property type="evidence" value="ECO:0007669"/>
    <property type="project" value="InterPro"/>
</dbReference>
<dbReference type="GO" id="GO:0019310">
    <property type="term" value="P:inositol catabolic process"/>
    <property type="evidence" value="ECO:0007669"/>
    <property type="project" value="InterPro"/>
</dbReference>
<dbReference type="InterPro" id="IPR021120">
    <property type="entry name" value="KduI/IolB_isomerase"/>
</dbReference>
<dbReference type="InterPro" id="IPR011051">
    <property type="entry name" value="RmlC_Cupin_sf"/>
</dbReference>